<accession>A0A1N5YUM5</accession>
<organism evidence="1 2">
    <name type="scientific">Micromonospora cremea</name>
    <dbReference type="NCBI Taxonomy" id="709881"/>
    <lineage>
        <taxon>Bacteria</taxon>
        <taxon>Bacillati</taxon>
        <taxon>Actinomycetota</taxon>
        <taxon>Actinomycetes</taxon>
        <taxon>Micromonosporales</taxon>
        <taxon>Micromonosporaceae</taxon>
        <taxon>Micromonospora</taxon>
    </lineage>
</organism>
<dbReference type="OrthoDB" id="3295168at2"/>
<protein>
    <submittedName>
        <fullName evidence="1">Uncharacterized protein</fullName>
    </submittedName>
</protein>
<keyword evidence="2" id="KW-1185">Reference proteome</keyword>
<dbReference type="EMBL" id="FSQT01000002">
    <property type="protein sequence ID" value="SIN13326.1"/>
    <property type="molecule type" value="Genomic_DNA"/>
</dbReference>
<reference evidence="2" key="1">
    <citation type="submission" date="2016-12" db="EMBL/GenBank/DDBJ databases">
        <authorList>
            <person name="Varghese N."/>
            <person name="Submissions S."/>
        </authorList>
    </citation>
    <scope>NUCLEOTIDE SEQUENCE [LARGE SCALE GENOMIC DNA]</scope>
    <source>
        <strain evidence="2">DSM 45599</strain>
    </source>
</reference>
<proteinExistence type="predicted"/>
<evidence type="ECO:0000313" key="1">
    <source>
        <dbReference type="EMBL" id="SIN13326.1"/>
    </source>
</evidence>
<name>A0A1N5YUM5_9ACTN</name>
<sequence length="234" mass="25683">MHKIPGYENDPLVDGAYLVDEPLFWATHLLQYTNGVEEPLCAGFGVSEADLWQFYKRVSDEHQWLVLSVPLSAGHLLHVVYRNFPEDNGYDYLLHHPEWDSTVPLATVEGCFRGPGLCWPELLAVAHKAAEAGSAPRLDPHAFLLLLPIMSDAELPLDADDVLAAMLTACGAAGDTRALARTLLEEQGCWGPQNWTLTPGGRISEFRHAFRRPGAMSPDALAQISSLLRSDGDA</sequence>
<gene>
    <name evidence="1" type="ORF">SAMN04489832_3290</name>
</gene>
<evidence type="ECO:0000313" key="2">
    <source>
        <dbReference type="Proteomes" id="UP000185124"/>
    </source>
</evidence>
<dbReference type="AlphaFoldDB" id="A0A1N5YUM5"/>
<dbReference type="STRING" id="709881.SAMN04489832_3290"/>
<dbReference type="RefSeq" id="WP_074313483.1">
    <property type="nucleotide sequence ID" value="NZ_FSQT01000002.1"/>
</dbReference>
<dbReference type="Proteomes" id="UP000185124">
    <property type="component" value="Unassembled WGS sequence"/>
</dbReference>